<dbReference type="Proteomes" id="UP000651271">
    <property type="component" value="Unassembled WGS sequence"/>
</dbReference>
<keyword evidence="1" id="KW-0328">Glycosyltransferase</keyword>
<comment type="caution">
    <text evidence="3">The sequence shown here is derived from an EMBL/GenBank/DDBJ whole genome shotgun (WGS) entry which is preliminary data.</text>
</comment>
<protein>
    <submittedName>
        <fullName evidence="3">Alpha-1,2-fucosyltransferase</fullName>
    </submittedName>
</protein>
<accession>A0ABR7YI11</accession>
<evidence type="ECO:0000256" key="1">
    <source>
        <dbReference type="ARBA" id="ARBA00022676"/>
    </source>
</evidence>
<keyword evidence="2" id="KW-0808">Transferase</keyword>
<dbReference type="Gene3D" id="3.40.50.11350">
    <property type="match status" value="1"/>
</dbReference>
<dbReference type="PANTHER" id="PTHR11927:SF9">
    <property type="entry name" value="L-FUCOSYLTRANSFERASE"/>
    <property type="match status" value="1"/>
</dbReference>
<sequence length="286" mass="33684">MKIVKIHAGLGNQMFQYALVQALQKFGHKVKIDFSEFEVYNIHNGYELGRAFNIHMTHITKMEQKLFYGRRQRIGYRLLRFLLNTNNAFYIEKPEFNFSEDTLKNQKHAYLSGYWQHHSYVDLVEDELRTNFIFSSTTGQRNQELEAILQNTPNTVSIHVRRGDYLQHPTLNGICDKAFYERAIAHINSNIEDPIYVFFSNDIPWCKENFNFPNAIFVDWNTGDNSFRDMQMMSLCHHHIISNSSFSWWAAWLNTKSDKMVIAPTSWIKDEQADPKALLLPEFVKL</sequence>
<dbReference type="Pfam" id="PF01531">
    <property type="entry name" value="Glyco_transf_11"/>
    <property type="match status" value="1"/>
</dbReference>
<dbReference type="CDD" id="cd11301">
    <property type="entry name" value="Fut1_Fut2_like"/>
    <property type="match status" value="1"/>
</dbReference>
<evidence type="ECO:0000256" key="2">
    <source>
        <dbReference type="ARBA" id="ARBA00022679"/>
    </source>
</evidence>
<dbReference type="PANTHER" id="PTHR11927">
    <property type="entry name" value="GALACTOSIDE 2-L-FUCOSYLTRANSFERASE"/>
    <property type="match status" value="1"/>
</dbReference>
<gene>
    <name evidence="3" type="ORF">H8B04_15625</name>
</gene>
<proteinExistence type="predicted"/>
<dbReference type="EMBL" id="JACOIJ010000047">
    <property type="protein sequence ID" value="MBD1430961.1"/>
    <property type="molecule type" value="Genomic_DNA"/>
</dbReference>
<dbReference type="RefSeq" id="WP_190302947.1">
    <property type="nucleotide sequence ID" value="NZ_JACOIJ010000047.1"/>
</dbReference>
<name>A0ABR7YI11_9SPHI</name>
<evidence type="ECO:0000313" key="3">
    <source>
        <dbReference type="EMBL" id="MBD1430961.1"/>
    </source>
</evidence>
<reference evidence="3 4" key="1">
    <citation type="submission" date="2020-08" db="EMBL/GenBank/DDBJ databases">
        <title>Sphingobacterium sp. DN04309 isolated from aquaculture water.</title>
        <authorList>
            <person name="Zhang M."/>
        </authorList>
    </citation>
    <scope>NUCLEOTIDE SEQUENCE [LARGE SCALE GENOMIC DNA]</scope>
    <source>
        <strain evidence="3 4">DN04309</strain>
    </source>
</reference>
<keyword evidence="4" id="KW-1185">Reference proteome</keyword>
<dbReference type="InterPro" id="IPR002516">
    <property type="entry name" value="Glyco_trans_11"/>
</dbReference>
<organism evidence="3 4">
    <name type="scientific">Sphingobacterium litopenaei</name>
    <dbReference type="NCBI Taxonomy" id="2763500"/>
    <lineage>
        <taxon>Bacteria</taxon>
        <taxon>Pseudomonadati</taxon>
        <taxon>Bacteroidota</taxon>
        <taxon>Sphingobacteriia</taxon>
        <taxon>Sphingobacteriales</taxon>
        <taxon>Sphingobacteriaceae</taxon>
        <taxon>Sphingobacterium</taxon>
    </lineage>
</organism>
<evidence type="ECO:0000313" key="4">
    <source>
        <dbReference type="Proteomes" id="UP000651271"/>
    </source>
</evidence>